<comment type="similarity">
    <text evidence="2">Belongs to the autoinducer-2 exporter (AI-2E) (TC 2.A.86) family.</text>
</comment>
<sequence>MGVTGICRAVPYTPLDGGRMRGNQVPSRTLPTHFGHTRIEWGGRRLRVQPLRILPPNGKADHRKAKPSLPLWRQRRHNAAKKEENCMEAIPRMAPSIVRPLVICATVIIILSAMQAGAAVVNPILLAFIITLLCNPIYRWLQKRGLPSWMALLLMVIGVLGGAAILITVIGVSLSRLTAQIADYQELLTGQERELRTWLAGYGIVSADLQFFGLINSVNLTRILGVVLSAVGNVLGNSLLVLVLVMFFLAELPSFQRRMRDNLGETNPLFIRLERFGGAVISYFGIRTYINLIVAIGALVAMVLLEVPFSALWAVIIFVLSYIPYIGIPIALIPTALLTLAEHGLVRAGLVVLCVSTINLAIENLVAPSLIGRRLSLAPAVVFVSFFFWTWLLGPPGTFLSMPITVLLTVVLDNYDETRWLARLMGSSSIEELQTRAAAPPSETPPVADGLRGYSPSDKES</sequence>
<evidence type="ECO:0000256" key="2">
    <source>
        <dbReference type="ARBA" id="ARBA00009773"/>
    </source>
</evidence>
<dbReference type="InterPro" id="IPR002549">
    <property type="entry name" value="AI-2E-like"/>
</dbReference>
<evidence type="ECO:0000256" key="3">
    <source>
        <dbReference type="ARBA" id="ARBA00022692"/>
    </source>
</evidence>
<feature type="transmembrane region" description="Helical" evidence="7">
    <location>
        <begin position="150"/>
        <end position="175"/>
    </location>
</feature>
<keyword evidence="5 7" id="KW-0472">Membrane</keyword>
<keyword evidence="3 7" id="KW-0812">Transmembrane</keyword>
<dbReference type="Pfam" id="PF01594">
    <property type="entry name" value="AI-2E_transport"/>
    <property type="match status" value="1"/>
</dbReference>
<comment type="subcellular location">
    <subcellularLocation>
        <location evidence="1">Membrane</location>
        <topology evidence="1">Multi-pass membrane protein</topology>
    </subcellularLocation>
</comment>
<evidence type="ECO:0000256" key="1">
    <source>
        <dbReference type="ARBA" id="ARBA00004141"/>
    </source>
</evidence>
<feature type="region of interest" description="Disordered" evidence="6">
    <location>
        <begin position="435"/>
        <end position="461"/>
    </location>
</feature>
<feature type="transmembrane region" description="Helical" evidence="7">
    <location>
        <begin position="280"/>
        <end position="305"/>
    </location>
</feature>
<dbReference type="GO" id="GO:0016020">
    <property type="term" value="C:membrane"/>
    <property type="evidence" value="ECO:0007669"/>
    <property type="project" value="UniProtKB-SubCell"/>
</dbReference>
<dbReference type="PANTHER" id="PTHR21716">
    <property type="entry name" value="TRANSMEMBRANE PROTEIN"/>
    <property type="match status" value="1"/>
</dbReference>
<keyword evidence="4 7" id="KW-1133">Transmembrane helix</keyword>
<organism evidence="8 9">
    <name type="scientific">Candidatus Viridilinea halotolerans</name>
    <dbReference type="NCBI Taxonomy" id="2491704"/>
    <lineage>
        <taxon>Bacteria</taxon>
        <taxon>Bacillati</taxon>
        <taxon>Chloroflexota</taxon>
        <taxon>Chloroflexia</taxon>
        <taxon>Chloroflexales</taxon>
        <taxon>Chloroflexineae</taxon>
        <taxon>Oscillochloridaceae</taxon>
        <taxon>Candidatus Viridilinea</taxon>
    </lineage>
</organism>
<accession>A0A426TVJ7</accession>
<feature type="transmembrane region" description="Helical" evidence="7">
    <location>
        <begin position="312"/>
        <end position="333"/>
    </location>
</feature>
<dbReference type="GO" id="GO:0055085">
    <property type="term" value="P:transmembrane transport"/>
    <property type="evidence" value="ECO:0007669"/>
    <property type="project" value="TreeGrafter"/>
</dbReference>
<protein>
    <submittedName>
        <fullName evidence="8">AI-2E family transporter</fullName>
    </submittedName>
</protein>
<dbReference type="EMBL" id="RSAS01000628">
    <property type="protein sequence ID" value="RRR69480.1"/>
    <property type="molecule type" value="Genomic_DNA"/>
</dbReference>
<feature type="transmembrane region" description="Helical" evidence="7">
    <location>
        <begin position="97"/>
        <end position="114"/>
    </location>
</feature>
<evidence type="ECO:0000313" key="9">
    <source>
        <dbReference type="Proteomes" id="UP000280307"/>
    </source>
</evidence>
<proteinExistence type="inferred from homology"/>
<evidence type="ECO:0000256" key="4">
    <source>
        <dbReference type="ARBA" id="ARBA00022989"/>
    </source>
</evidence>
<feature type="transmembrane region" description="Helical" evidence="7">
    <location>
        <begin position="227"/>
        <end position="250"/>
    </location>
</feature>
<evidence type="ECO:0000256" key="6">
    <source>
        <dbReference type="SAM" id="MobiDB-lite"/>
    </source>
</evidence>
<evidence type="ECO:0000256" key="5">
    <source>
        <dbReference type="ARBA" id="ARBA00023136"/>
    </source>
</evidence>
<gene>
    <name evidence="8" type="ORF">EI684_15525</name>
</gene>
<feature type="transmembrane region" description="Helical" evidence="7">
    <location>
        <begin position="374"/>
        <end position="392"/>
    </location>
</feature>
<comment type="caution">
    <text evidence="8">The sequence shown here is derived from an EMBL/GenBank/DDBJ whole genome shotgun (WGS) entry which is preliminary data.</text>
</comment>
<reference evidence="8 9" key="1">
    <citation type="submission" date="2018-12" db="EMBL/GenBank/DDBJ databases">
        <title>Genome Sequence of Candidatus Viridilinea halotolerans isolated from saline sulfide-rich spring.</title>
        <authorList>
            <person name="Grouzdev D.S."/>
            <person name="Burganskaya E.I."/>
            <person name="Krutkina M.S."/>
            <person name="Sukhacheva M.V."/>
            <person name="Gorlenko V.M."/>
        </authorList>
    </citation>
    <scope>NUCLEOTIDE SEQUENCE [LARGE SCALE GENOMIC DNA]</scope>
    <source>
        <strain evidence="8">Chok-6</strain>
    </source>
</reference>
<feature type="transmembrane region" description="Helical" evidence="7">
    <location>
        <begin position="345"/>
        <end position="362"/>
    </location>
</feature>
<dbReference type="AlphaFoldDB" id="A0A426TVJ7"/>
<name>A0A426TVJ7_9CHLR</name>
<feature type="transmembrane region" description="Helical" evidence="7">
    <location>
        <begin position="120"/>
        <end position="138"/>
    </location>
</feature>
<feature type="transmembrane region" description="Helical" evidence="7">
    <location>
        <begin position="195"/>
        <end position="215"/>
    </location>
</feature>
<evidence type="ECO:0000313" key="8">
    <source>
        <dbReference type="EMBL" id="RRR69480.1"/>
    </source>
</evidence>
<dbReference type="Proteomes" id="UP000280307">
    <property type="component" value="Unassembled WGS sequence"/>
</dbReference>
<evidence type="ECO:0000256" key="7">
    <source>
        <dbReference type="SAM" id="Phobius"/>
    </source>
</evidence>
<dbReference type="PANTHER" id="PTHR21716:SF64">
    <property type="entry name" value="AI-2 TRANSPORT PROTEIN TQSA"/>
    <property type="match status" value="1"/>
</dbReference>